<organism evidence="1 2">
    <name type="scientific">Diversispora epigaea</name>
    <dbReference type="NCBI Taxonomy" id="1348612"/>
    <lineage>
        <taxon>Eukaryota</taxon>
        <taxon>Fungi</taxon>
        <taxon>Fungi incertae sedis</taxon>
        <taxon>Mucoromycota</taxon>
        <taxon>Glomeromycotina</taxon>
        <taxon>Glomeromycetes</taxon>
        <taxon>Diversisporales</taxon>
        <taxon>Diversisporaceae</taxon>
        <taxon>Diversispora</taxon>
    </lineage>
</organism>
<evidence type="ECO:0000313" key="2">
    <source>
        <dbReference type="Proteomes" id="UP000266861"/>
    </source>
</evidence>
<comment type="caution">
    <text evidence="1">The sequence shown here is derived from an EMBL/GenBank/DDBJ whole genome shotgun (WGS) entry which is preliminary data.</text>
</comment>
<evidence type="ECO:0000313" key="1">
    <source>
        <dbReference type="EMBL" id="RHZ73739.1"/>
    </source>
</evidence>
<dbReference type="Proteomes" id="UP000266861">
    <property type="component" value="Unassembled WGS sequence"/>
</dbReference>
<proteinExistence type="predicted"/>
<dbReference type="AlphaFoldDB" id="A0A397ICW9"/>
<name>A0A397ICW9_9GLOM</name>
<sequence length="127" mass="14634">MCENFWWEYSEVQNKIDGKIQNKKNSVLGKEDLNKEKFEKSNKSKFIINNSLAVIKRELVFDDITDAPLHDPSATVTSISRQRYSYILSKALLNTHAPLHDPSATVTSISRQRYSYILSKALLNTRK</sequence>
<keyword evidence="2" id="KW-1185">Reference proteome</keyword>
<accession>A0A397ICW9</accession>
<protein>
    <submittedName>
        <fullName evidence="1">Uncharacterized protein</fullName>
    </submittedName>
</protein>
<dbReference type="EMBL" id="PQFF01000212">
    <property type="protein sequence ID" value="RHZ73739.1"/>
    <property type="molecule type" value="Genomic_DNA"/>
</dbReference>
<gene>
    <name evidence="1" type="ORF">Glove_229g151</name>
</gene>
<reference evidence="1 2" key="1">
    <citation type="submission" date="2018-08" db="EMBL/GenBank/DDBJ databases">
        <title>Genome and evolution of the arbuscular mycorrhizal fungus Diversispora epigaea (formerly Glomus versiforme) and its bacterial endosymbionts.</title>
        <authorList>
            <person name="Sun X."/>
            <person name="Fei Z."/>
            <person name="Harrison M."/>
        </authorList>
    </citation>
    <scope>NUCLEOTIDE SEQUENCE [LARGE SCALE GENOMIC DNA]</scope>
    <source>
        <strain evidence="1 2">IT104</strain>
    </source>
</reference>